<dbReference type="STRING" id="1192034.CAP_7960"/>
<proteinExistence type="predicted"/>
<dbReference type="AlphaFoldDB" id="A0A017SZC3"/>
<evidence type="ECO:0000313" key="1">
    <source>
        <dbReference type="EMBL" id="EYF01641.1"/>
    </source>
</evidence>
<gene>
    <name evidence="1" type="ORF">CAP_7960</name>
</gene>
<name>A0A017SZC3_9BACT</name>
<evidence type="ECO:0000313" key="2">
    <source>
        <dbReference type="Proteomes" id="UP000019678"/>
    </source>
</evidence>
<dbReference type="OrthoDB" id="8775830at2"/>
<dbReference type="eggNOG" id="ENOG5032VYD">
    <property type="taxonomic scope" value="Bacteria"/>
</dbReference>
<reference evidence="1 2" key="1">
    <citation type="submission" date="2013-05" db="EMBL/GenBank/DDBJ databases">
        <title>Genome assembly of Chondromyces apiculatus DSM 436.</title>
        <authorList>
            <person name="Sharma G."/>
            <person name="Khatri I."/>
            <person name="Kaur C."/>
            <person name="Mayilraj S."/>
            <person name="Subramanian S."/>
        </authorList>
    </citation>
    <scope>NUCLEOTIDE SEQUENCE [LARGE SCALE GENOMIC DNA]</scope>
    <source>
        <strain evidence="1 2">DSM 436</strain>
    </source>
</reference>
<organism evidence="1 2">
    <name type="scientific">Chondromyces apiculatus DSM 436</name>
    <dbReference type="NCBI Taxonomy" id="1192034"/>
    <lineage>
        <taxon>Bacteria</taxon>
        <taxon>Pseudomonadati</taxon>
        <taxon>Myxococcota</taxon>
        <taxon>Polyangia</taxon>
        <taxon>Polyangiales</taxon>
        <taxon>Polyangiaceae</taxon>
        <taxon>Chondromyces</taxon>
    </lineage>
</organism>
<accession>A0A017SZC3</accession>
<comment type="caution">
    <text evidence="1">The sequence shown here is derived from an EMBL/GenBank/DDBJ whole genome shotgun (WGS) entry which is preliminary data.</text>
</comment>
<sequence>MGTTDPKTAAAADAKKEAVGCTTQGCPAEEIVAYDIEGHYIGTKPPAEDEVWLSTKAVVDANRSGEYVNRKPILDSEETKSIPKEPPKPITGKHSDLLLLAAISYGEASTANVYEEMAGIANVLVRQAKARSGGSISGLVSGHRNFAYAASDGNARFAAFKAKQLTLVDMREGNDGMRLAIKGAINALRDGHDYSNGAYFWDGKDLGTNYSNHEKVKKGLKFSDESHRIFTVDGSPIADNAVPTTTYWYDKNGKATKERGSYDYTYETTAVWGSTVFSKTTDAYRKATGGKPHM</sequence>
<protein>
    <submittedName>
        <fullName evidence="1">Uncharacterized protein</fullName>
    </submittedName>
</protein>
<dbReference type="Proteomes" id="UP000019678">
    <property type="component" value="Unassembled WGS sequence"/>
</dbReference>
<dbReference type="RefSeq" id="WP_052376550.1">
    <property type="nucleotide sequence ID" value="NZ_ASRX01000075.1"/>
</dbReference>
<keyword evidence="2" id="KW-1185">Reference proteome</keyword>
<dbReference type="EMBL" id="ASRX01000075">
    <property type="protein sequence ID" value="EYF01641.1"/>
    <property type="molecule type" value="Genomic_DNA"/>
</dbReference>